<dbReference type="RefSeq" id="WP_234240143.1">
    <property type="nucleotide sequence ID" value="NZ_JABFTS010000007.1"/>
</dbReference>
<dbReference type="EMBL" id="JABFTS010000007">
    <property type="protein sequence ID" value="MCE8052795.1"/>
    <property type="molecule type" value="Genomic_DNA"/>
</dbReference>
<name>A0AAW4YYG9_9GAMM</name>
<feature type="domain" description="Leucine-binding protein" evidence="4">
    <location>
        <begin position="34"/>
        <end position="370"/>
    </location>
</feature>
<feature type="signal peptide" evidence="3">
    <location>
        <begin position="1"/>
        <end position="27"/>
    </location>
</feature>
<dbReference type="CDD" id="cd06327">
    <property type="entry name" value="PBP1_SBP-like"/>
    <property type="match status" value="1"/>
</dbReference>
<sequence>MSAKRQFTLKSGLLGLAVTLAAGAVQAEISDDAIRIGYLADMSGPYRDLAGPGGLEALRMAVEDHGGSIHGAPIEVFSADDRNSADVGANTVREWIDQRNVDMVAGLVASSVTIAATRLLAEHDKIGMVSGAAALSVTNEHCTPNHIQWVYDTHAMSNGSARAIVEEGGDSWFIIAADYAFGHSLEADVEKVVEESGGQVLGKVRHPLNTADFSSYMLQAQGSGAKIVGLANAGADTVNAINTAGQFGLAESGQALAGLMVFLNDIHALGLETTQGMQLTTGWYWDMNDDARAWAQRYYERMGSMPTMVQAGVYSSSMHYLNAIEATGTDDAATLRAWMGETPVNDMFTSNGVIREDGRMVHDMYLVEVKSPAESEGEWDLYRIVRTIPGDEAFLPLAQSGCHLVNS</sequence>
<comment type="similarity">
    <text evidence="1">Belongs to the leucine-binding protein family.</text>
</comment>
<dbReference type="PANTHER" id="PTHR30483:SF6">
    <property type="entry name" value="PERIPLASMIC BINDING PROTEIN OF ABC TRANSPORTER FOR NATURAL AMINO ACIDS"/>
    <property type="match status" value="1"/>
</dbReference>
<reference evidence="5" key="2">
    <citation type="journal article" date="2021" name="Front. Microbiol.">
        <title>Aerobic Denitrification and Heterotrophic Sulfur Oxidation in the Genus Halomonas Revealed by Six Novel Species Characterizations and Genome-Based Analysis.</title>
        <authorList>
            <person name="Wang L."/>
            <person name="Shao Z."/>
        </authorList>
    </citation>
    <scope>NUCLEOTIDE SEQUENCE</scope>
    <source>
        <strain evidence="5">MCCC 1A05776</strain>
    </source>
</reference>
<dbReference type="Gene3D" id="3.40.50.2300">
    <property type="match status" value="2"/>
</dbReference>
<dbReference type="InterPro" id="IPR051010">
    <property type="entry name" value="BCAA_transport"/>
</dbReference>
<organism evidence="5 6">
    <name type="scientific">Billgrantia desiderata</name>
    <dbReference type="NCBI Taxonomy" id="52021"/>
    <lineage>
        <taxon>Bacteria</taxon>
        <taxon>Pseudomonadati</taxon>
        <taxon>Pseudomonadota</taxon>
        <taxon>Gammaproteobacteria</taxon>
        <taxon>Oceanospirillales</taxon>
        <taxon>Halomonadaceae</taxon>
        <taxon>Billgrantia</taxon>
    </lineage>
</organism>
<evidence type="ECO:0000313" key="6">
    <source>
        <dbReference type="Proteomes" id="UP001320178"/>
    </source>
</evidence>
<dbReference type="Pfam" id="PF13458">
    <property type="entry name" value="Peripla_BP_6"/>
    <property type="match status" value="1"/>
</dbReference>
<accession>A0AAW4YYG9</accession>
<dbReference type="PANTHER" id="PTHR30483">
    <property type="entry name" value="LEUCINE-SPECIFIC-BINDING PROTEIN"/>
    <property type="match status" value="1"/>
</dbReference>
<proteinExistence type="inferred from homology"/>
<comment type="caution">
    <text evidence="5">The sequence shown here is derived from an EMBL/GenBank/DDBJ whole genome shotgun (WGS) entry which is preliminary data.</text>
</comment>
<dbReference type="AlphaFoldDB" id="A0AAW4YYG9"/>
<dbReference type="Proteomes" id="UP001320178">
    <property type="component" value="Unassembled WGS sequence"/>
</dbReference>
<dbReference type="InterPro" id="IPR028081">
    <property type="entry name" value="Leu-bd"/>
</dbReference>
<reference evidence="5" key="1">
    <citation type="submission" date="2020-05" db="EMBL/GenBank/DDBJ databases">
        <authorList>
            <person name="Wang L."/>
            <person name="Shao Z."/>
        </authorList>
    </citation>
    <scope>NUCLEOTIDE SEQUENCE</scope>
    <source>
        <strain evidence="5">MCCC 1A05776</strain>
    </source>
</reference>
<feature type="chain" id="PRO_5043442377" evidence="3">
    <location>
        <begin position="28"/>
        <end position="407"/>
    </location>
</feature>
<evidence type="ECO:0000256" key="2">
    <source>
        <dbReference type="ARBA" id="ARBA00022729"/>
    </source>
</evidence>
<dbReference type="SUPFAM" id="SSF53822">
    <property type="entry name" value="Periplasmic binding protein-like I"/>
    <property type="match status" value="1"/>
</dbReference>
<dbReference type="InterPro" id="IPR028082">
    <property type="entry name" value="Peripla_BP_I"/>
</dbReference>
<evidence type="ECO:0000259" key="4">
    <source>
        <dbReference type="Pfam" id="PF13458"/>
    </source>
</evidence>
<keyword evidence="2 3" id="KW-0732">Signal</keyword>
<protein>
    <submittedName>
        <fullName evidence="5">ABC transporter substrate-binding protein</fullName>
    </submittedName>
</protein>
<evidence type="ECO:0000256" key="1">
    <source>
        <dbReference type="ARBA" id="ARBA00010062"/>
    </source>
</evidence>
<evidence type="ECO:0000313" key="5">
    <source>
        <dbReference type="EMBL" id="MCE8052795.1"/>
    </source>
</evidence>
<evidence type="ECO:0000256" key="3">
    <source>
        <dbReference type="SAM" id="SignalP"/>
    </source>
</evidence>
<gene>
    <name evidence="5" type="ORF">HOP61_15995</name>
</gene>